<dbReference type="Proteomes" id="UP000267128">
    <property type="component" value="Unassembled WGS sequence"/>
</dbReference>
<name>A0A3N0CRL2_9ACTN</name>
<proteinExistence type="predicted"/>
<evidence type="ECO:0000256" key="1">
    <source>
        <dbReference type="SAM" id="Phobius"/>
    </source>
</evidence>
<dbReference type="SUPFAM" id="SSF81296">
    <property type="entry name" value="E set domains"/>
    <property type="match status" value="1"/>
</dbReference>
<feature type="transmembrane region" description="Helical" evidence="1">
    <location>
        <begin position="163"/>
        <end position="183"/>
    </location>
</feature>
<dbReference type="GO" id="GO:0020037">
    <property type="term" value="F:heme binding"/>
    <property type="evidence" value="ECO:0007669"/>
    <property type="project" value="TreeGrafter"/>
</dbReference>
<dbReference type="Gene3D" id="2.60.40.650">
    <property type="match status" value="1"/>
</dbReference>
<dbReference type="Pfam" id="PF00174">
    <property type="entry name" value="Oxidored_molyb"/>
    <property type="match status" value="1"/>
</dbReference>
<dbReference type="GO" id="GO:0043546">
    <property type="term" value="F:molybdopterin cofactor binding"/>
    <property type="evidence" value="ECO:0007669"/>
    <property type="project" value="TreeGrafter"/>
</dbReference>
<organism evidence="3 4">
    <name type="scientific">Nocardioides marmoriginsengisoli</name>
    <dbReference type="NCBI Taxonomy" id="661483"/>
    <lineage>
        <taxon>Bacteria</taxon>
        <taxon>Bacillati</taxon>
        <taxon>Actinomycetota</taxon>
        <taxon>Actinomycetes</taxon>
        <taxon>Propionibacteriales</taxon>
        <taxon>Nocardioidaceae</taxon>
        <taxon>Nocardioides</taxon>
    </lineage>
</organism>
<dbReference type="SUPFAM" id="SSF56524">
    <property type="entry name" value="Oxidoreductase molybdopterin-binding domain"/>
    <property type="match status" value="1"/>
</dbReference>
<sequence>MGDDRAVKSTRRSLALAGILTGIAGLVTSQATVWIVQARNGPVEAVAALVRDYTPDDLAHWLIERVGHADKPLLLSGTAAILLALCAWAGVEARTRPLLPDLLYFVLAALGLGAVLRLDDSTVGSSFAVMVGLVTWIVVHRVLTAPLVADGEPSLSDEARRTFLRRVGGTAAAVAAAGVVGGFSSRSRRRVEQARDLLRLPVHRGAVPAGAGVGVSGVASWRTSNDRFYLIDTAFSKPTITPSEWRLRIHGMVERELNLTYNDLVDRMLPPDRGGRGKLLEDWITLCCVSNEVGGDLIGNAFWSGVKISDVLAEAGVKPGANAVLQTSDDGWTCGTPLEALTGDRNAMLALAMNGKPLPIEHGFPVRMVVPGLYGFVSATKWLVDLEVTTFDEVDAYWTQRGWAEKGPVLAQSRIDVPREGAKTATGRVSIGGSAWAQHLGIREVEYQLDGGAWQRARLGAAPDTDTWVQWAGDIDVDEGRHTLVVRATDKSGYTQTSVRTDVIPSGATGWHTIEFESR</sequence>
<dbReference type="PANTHER" id="PTHR19372:SF7">
    <property type="entry name" value="SULFITE OXIDASE, MITOCHONDRIAL"/>
    <property type="match status" value="1"/>
</dbReference>
<keyword evidence="4" id="KW-1185">Reference proteome</keyword>
<dbReference type="PANTHER" id="PTHR19372">
    <property type="entry name" value="SULFITE REDUCTASE"/>
    <property type="match status" value="1"/>
</dbReference>
<dbReference type="Gene3D" id="3.90.420.10">
    <property type="entry name" value="Oxidoreductase, molybdopterin-binding domain"/>
    <property type="match status" value="1"/>
</dbReference>
<feature type="domain" description="Oxidoreductase molybdopterin-binding" evidence="2">
    <location>
        <begin position="238"/>
        <end position="397"/>
    </location>
</feature>
<reference evidence="3 4" key="1">
    <citation type="submission" date="2018-11" db="EMBL/GenBank/DDBJ databases">
        <authorList>
            <person name="Li F."/>
        </authorList>
    </citation>
    <scope>NUCLEOTIDE SEQUENCE [LARGE SCALE GENOMIC DNA]</scope>
    <source>
        <strain evidence="3 4">Gsoil 097</strain>
    </source>
</reference>
<feature type="transmembrane region" description="Helical" evidence="1">
    <location>
        <begin position="14"/>
        <end position="36"/>
    </location>
</feature>
<dbReference type="InterPro" id="IPR000572">
    <property type="entry name" value="OxRdtase_Mopterin-bd_dom"/>
</dbReference>
<dbReference type="GO" id="GO:0008482">
    <property type="term" value="F:sulfite oxidase activity"/>
    <property type="evidence" value="ECO:0007669"/>
    <property type="project" value="TreeGrafter"/>
</dbReference>
<dbReference type="AlphaFoldDB" id="A0A3N0CRL2"/>
<dbReference type="EMBL" id="RJSE01000001">
    <property type="protein sequence ID" value="RNL66122.1"/>
    <property type="molecule type" value="Genomic_DNA"/>
</dbReference>
<evidence type="ECO:0000259" key="2">
    <source>
        <dbReference type="Pfam" id="PF00174"/>
    </source>
</evidence>
<dbReference type="InterPro" id="IPR036374">
    <property type="entry name" value="OxRdtase_Mopterin-bd_sf"/>
</dbReference>
<evidence type="ECO:0000313" key="4">
    <source>
        <dbReference type="Proteomes" id="UP000267128"/>
    </source>
</evidence>
<dbReference type="OrthoDB" id="9795587at2"/>
<protein>
    <submittedName>
        <fullName evidence="3">Oxidoreductase</fullName>
    </submittedName>
</protein>
<keyword evidence="1" id="KW-1133">Transmembrane helix</keyword>
<gene>
    <name evidence="3" type="ORF">EFK50_00370</name>
</gene>
<comment type="caution">
    <text evidence="3">The sequence shown here is derived from an EMBL/GenBank/DDBJ whole genome shotgun (WGS) entry which is preliminary data.</text>
</comment>
<keyword evidence="1" id="KW-0812">Transmembrane</keyword>
<feature type="transmembrane region" description="Helical" evidence="1">
    <location>
        <begin position="98"/>
        <end position="116"/>
    </location>
</feature>
<dbReference type="InterPro" id="IPR014756">
    <property type="entry name" value="Ig_E-set"/>
</dbReference>
<accession>A0A3N0CRL2</accession>
<feature type="transmembrane region" description="Helical" evidence="1">
    <location>
        <begin position="122"/>
        <end position="143"/>
    </location>
</feature>
<evidence type="ECO:0000313" key="3">
    <source>
        <dbReference type="EMBL" id="RNL66122.1"/>
    </source>
</evidence>
<keyword evidence="1" id="KW-0472">Membrane</keyword>
<dbReference type="GO" id="GO:0006790">
    <property type="term" value="P:sulfur compound metabolic process"/>
    <property type="evidence" value="ECO:0007669"/>
    <property type="project" value="TreeGrafter"/>
</dbReference>
<feature type="transmembrane region" description="Helical" evidence="1">
    <location>
        <begin position="73"/>
        <end position="91"/>
    </location>
</feature>